<organism evidence="16">
    <name type="scientific">Absidia glauca</name>
    <name type="common">Pin mould</name>
    <dbReference type="NCBI Taxonomy" id="4829"/>
    <lineage>
        <taxon>Eukaryota</taxon>
        <taxon>Fungi</taxon>
        <taxon>Fungi incertae sedis</taxon>
        <taxon>Mucoromycota</taxon>
        <taxon>Mucoromycotina</taxon>
        <taxon>Mucoromycetes</taxon>
        <taxon>Mucorales</taxon>
        <taxon>Cunninghamellaceae</taxon>
        <taxon>Absidia</taxon>
    </lineage>
</organism>
<keyword evidence="9 14" id="KW-1133">Transmembrane helix</keyword>
<keyword evidence="11 14" id="KW-0472">Membrane</keyword>
<evidence type="ECO:0000256" key="10">
    <source>
        <dbReference type="ARBA" id="ARBA00023128"/>
    </source>
</evidence>
<keyword evidence="7" id="KW-0999">Mitochondrion inner membrane</keyword>
<feature type="transmembrane region" description="Helical" evidence="14">
    <location>
        <begin position="21"/>
        <end position="39"/>
    </location>
</feature>
<dbReference type="AlphaFoldDB" id="A0A168P9P0"/>
<dbReference type="PANTHER" id="PTHR10783">
    <property type="entry name" value="XENOTROPIC AND POLYTROPIC RETROVIRUS RECEPTOR 1-RELATED"/>
    <property type="match status" value="1"/>
</dbReference>
<keyword evidence="5" id="KW-0679">Respiratory chain</keyword>
<feature type="transmembrane region" description="Helical" evidence="14">
    <location>
        <begin position="89"/>
        <end position="112"/>
    </location>
</feature>
<keyword evidence="6 14" id="KW-0812">Transmembrane</keyword>
<feature type="transmembrane region" description="Helical" evidence="14">
    <location>
        <begin position="330"/>
        <end position="351"/>
    </location>
</feature>
<keyword evidence="13" id="KW-0175">Coiled coil</keyword>
<dbReference type="Pfam" id="PF03124">
    <property type="entry name" value="EXS"/>
    <property type="match status" value="1"/>
</dbReference>
<feature type="coiled-coil region" evidence="13">
    <location>
        <begin position="196"/>
        <end position="223"/>
    </location>
</feature>
<evidence type="ECO:0000256" key="4">
    <source>
        <dbReference type="ARBA" id="ARBA00022448"/>
    </source>
</evidence>
<dbReference type="GO" id="GO:0005743">
    <property type="term" value="C:mitochondrial inner membrane"/>
    <property type="evidence" value="ECO:0007669"/>
    <property type="project" value="UniProtKB-SubCell"/>
</dbReference>
<keyword evidence="17" id="KW-1185">Reference proteome</keyword>
<evidence type="ECO:0000259" key="15">
    <source>
        <dbReference type="PROSITE" id="PS51380"/>
    </source>
</evidence>
<evidence type="ECO:0000256" key="7">
    <source>
        <dbReference type="ARBA" id="ARBA00022792"/>
    </source>
</evidence>
<dbReference type="SUPFAM" id="SSF81514">
    <property type="entry name" value="Subunit X (non-heme 7 kDa protein) of cytochrome bc1 complex (Ubiquinol-cytochrome c reductase)"/>
    <property type="match status" value="1"/>
</dbReference>
<dbReference type="InterPro" id="IPR004342">
    <property type="entry name" value="EXS_C"/>
</dbReference>
<dbReference type="InParanoid" id="A0A168P9P0"/>
<dbReference type="PANTHER" id="PTHR10783:SF46">
    <property type="entry name" value="PROTEIN ERD1 HOMOLOG 2"/>
    <property type="match status" value="1"/>
</dbReference>
<evidence type="ECO:0000313" key="16">
    <source>
        <dbReference type="EMBL" id="SAM02012.1"/>
    </source>
</evidence>
<keyword evidence="4" id="KW-0813">Transport</keyword>
<keyword evidence="10" id="KW-0496">Mitochondrion</keyword>
<dbReference type="GO" id="GO:0045275">
    <property type="term" value="C:respiratory chain complex III"/>
    <property type="evidence" value="ECO:0007669"/>
    <property type="project" value="InterPro"/>
</dbReference>
<feature type="transmembrane region" description="Helical" evidence="14">
    <location>
        <begin position="363"/>
        <end position="380"/>
    </location>
</feature>
<evidence type="ECO:0000256" key="5">
    <source>
        <dbReference type="ARBA" id="ARBA00022660"/>
    </source>
</evidence>
<keyword evidence="8" id="KW-0249">Electron transport</keyword>
<evidence type="ECO:0000256" key="3">
    <source>
        <dbReference type="ARBA" id="ARBA00007856"/>
    </source>
</evidence>
<dbReference type="InterPro" id="IPR036656">
    <property type="entry name" value="QCR9_sf"/>
</dbReference>
<dbReference type="Proteomes" id="UP000078561">
    <property type="component" value="Unassembled WGS sequence"/>
</dbReference>
<comment type="subcellular location">
    <subcellularLocation>
        <location evidence="1">Membrane</location>
        <topology evidence="1">Multi-pass membrane protein</topology>
    </subcellularLocation>
    <subcellularLocation>
        <location evidence="2">Mitochondrion inner membrane</location>
        <topology evidence="2">Single-pass membrane protein</topology>
    </subcellularLocation>
</comment>
<dbReference type="GO" id="GO:0006122">
    <property type="term" value="P:mitochondrial electron transport, ubiquinol to cytochrome c"/>
    <property type="evidence" value="ECO:0007669"/>
    <property type="project" value="InterPro"/>
</dbReference>
<evidence type="ECO:0000256" key="9">
    <source>
        <dbReference type="ARBA" id="ARBA00022989"/>
    </source>
</evidence>
<dbReference type="Pfam" id="PF05365">
    <property type="entry name" value="UCR_UQCRX_QCR9"/>
    <property type="match status" value="1"/>
</dbReference>
<sequence length="721" mass="83979">MPAAASSGIARGIYNTLFKKNSIFITSVFVSAIAFEVVYDSASTAIWDKVNKGILTLYSFCVETMEGHQAQVRTINDPTYTAKHNHPRLYILLWPSLFLSFLAPLTSSISLYDERVRSVKRKATLAFCQKAVESGKLNEAIEKLLSLEKQARNVRQETIRQFKHQHFFMNGESDLVLIQRKATPPCQPSPSSIEWNQNMQDFLSEIEKHMDEMERQNEEIRLETRYLYQKQQDQEEVIVEQYTINHKCHYPQQPQLQQQQQQSEDLKSYIGSDTSYDCNTDHGRLWGWGLDLLLLCRHRIDPLYLLQLHHHPSTSGTSSNNTTSNTDKRVYMPIFVMAGALSLVVLINLWFYMRLILPEDGSWLPLMAYLSAFVLLLWPGKNFYLKERARFIRLVRRVTSINLFANVYFADIIFADLLTSFSNVLGDMFLTGCIIFPGKSSVDYMELETSTQNAYYRDILVPLVISLPYFIRLRQCISEYIESGGETRRHLFNALKYASAFPVIILSAVQKKASIYITETGTIPSTWWINESNLFRLWMMAVFINSMYSFWWDISMDWNLLQVTYEAPGKHIVDHHNHHHHHHQHRQLTPMIRFRRHLHFPSTAIYFLAMMADFILRITWGLKFSSHVYIKKIEGSVFLVELLEVVRRWIWVIFRMESEWVKKSTLPTSVDAPSAPPFPAAMLNSVSTHQNDSDFRMDLLDRPKHSHLTPIHEEDDDIFSQ</sequence>
<evidence type="ECO:0000256" key="8">
    <source>
        <dbReference type="ARBA" id="ARBA00022982"/>
    </source>
</evidence>
<evidence type="ECO:0000313" key="17">
    <source>
        <dbReference type="Proteomes" id="UP000078561"/>
    </source>
</evidence>
<dbReference type="STRING" id="4829.A0A168P9P0"/>
<feature type="domain" description="EXS" evidence="15">
    <location>
        <begin position="452"/>
        <end position="688"/>
    </location>
</feature>
<dbReference type="InterPro" id="IPR008027">
    <property type="entry name" value="QCR9"/>
</dbReference>
<comment type="similarity">
    <text evidence="3">Belongs to the UQCR10/QCR9 family.</text>
</comment>
<evidence type="ECO:0000256" key="13">
    <source>
        <dbReference type="SAM" id="Coils"/>
    </source>
</evidence>
<feature type="transmembrane region" description="Helical" evidence="14">
    <location>
        <begin position="401"/>
        <end position="421"/>
    </location>
</feature>
<evidence type="ECO:0000256" key="1">
    <source>
        <dbReference type="ARBA" id="ARBA00004141"/>
    </source>
</evidence>
<dbReference type="FunCoup" id="A0A168P9P0">
    <property type="interactions" value="351"/>
</dbReference>
<evidence type="ECO:0000256" key="12">
    <source>
        <dbReference type="ARBA" id="ARBA00044247"/>
    </source>
</evidence>
<evidence type="ECO:0000256" key="11">
    <source>
        <dbReference type="ARBA" id="ARBA00023136"/>
    </source>
</evidence>
<dbReference type="PROSITE" id="PS51380">
    <property type="entry name" value="EXS"/>
    <property type="match status" value="1"/>
</dbReference>
<evidence type="ECO:0000256" key="2">
    <source>
        <dbReference type="ARBA" id="ARBA00004434"/>
    </source>
</evidence>
<proteinExistence type="inferred from homology"/>
<dbReference type="OrthoDB" id="2159384at2759"/>
<dbReference type="EMBL" id="LT553646">
    <property type="protein sequence ID" value="SAM02012.1"/>
    <property type="molecule type" value="Genomic_DNA"/>
</dbReference>
<evidence type="ECO:0000256" key="14">
    <source>
        <dbReference type="SAM" id="Phobius"/>
    </source>
</evidence>
<dbReference type="Gene3D" id="1.20.5.260">
    <property type="entry name" value="Cytochrome b-c1 complex subunit 9"/>
    <property type="match status" value="1"/>
</dbReference>
<dbReference type="FunFam" id="1.20.5.260:FF:000001">
    <property type="entry name" value="Cytochrome b-c1 complex subunit 9"/>
    <property type="match status" value="1"/>
</dbReference>
<name>A0A168P9P0_ABSGL</name>
<gene>
    <name evidence="16" type="primary">ABSGL_07769.1 scaffold 9133</name>
</gene>
<accession>A0A168P9P0</accession>
<protein>
    <recommendedName>
        <fullName evidence="12">Complex III subunit 9</fullName>
    </recommendedName>
</protein>
<evidence type="ECO:0000256" key="6">
    <source>
        <dbReference type="ARBA" id="ARBA00022692"/>
    </source>
</evidence>
<reference evidence="16" key="1">
    <citation type="submission" date="2016-04" db="EMBL/GenBank/DDBJ databases">
        <authorList>
            <person name="Evans L.H."/>
            <person name="Alamgir A."/>
            <person name="Owens N."/>
            <person name="Weber N.D."/>
            <person name="Virtaneva K."/>
            <person name="Barbian K."/>
            <person name="Babar A."/>
            <person name="Rosenke K."/>
        </authorList>
    </citation>
    <scope>NUCLEOTIDE SEQUENCE [LARGE SCALE GENOMIC DNA]</scope>
    <source>
        <strain evidence="16">CBS 101.48</strain>
    </source>
</reference>